<proteinExistence type="predicted"/>
<dbReference type="Proteomes" id="UP000275663">
    <property type="component" value="Chromosome"/>
</dbReference>
<name>A0A3Q9BRX0_9BURK</name>
<dbReference type="OrthoDB" id="8526034at2"/>
<dbReference type="InterPro" id="IPR021736">
    <property type="entry name" value="DUF3305"/>
</dbReference>
<dbReference type="KEGG" id="upv:EJN92_14350"/>
<dbReference type="AlphaFoldDB" id="A0A3Q9BRX0"/>
<sequence length="177" mass="20266">MNKNASLPFTVSIVMQREILQNRWQSFQWKLLEVQALAPLANELETQDRAKLEFDAQTGRCVSSGFSVELFVDETPGYFLNLSADTPCWFVMWRMEQLGDDELAVPKAITLSYNEAARWMDAGEQVETLELSDEIAAWLAAYTQEYFQPEIKKKRKRPSFEGGAEVAKMARAELDRS</sequence>
<reference evidence="1 2" key="1">
    <citation type="journal article" date="2011" name="Int. J. Syst. Evol. Microbiol.">
        <title>Description of Undibacterium oligocarboniphilum sp. nov., isolated from purified water, and Undibacterium pigrum strain CCUG 49012 as the type strain of Undibacterium parvum sp. nov., and emended descriptions of the genus Undibacterium and the species Undibacterium pigrum.</title>
        <authorList>
            <person name="Eder W."/>
            <person name="Wanner G."/>
            <person name="Ludwig W."/>
            <person name="Busse H.J."/>
            <person name="Ziemke-Kageler F."/>
            <person name="Lang E."/>
        </authorList>
    </citation>
    <scope>NUCLEOTIDE SEQUENCE [LARGE SCALE GENOMIC DNA]</scope>
    <source>
        <strain evidence="1 2">DSM 23061</strain>
    </source>
</reference>
<dbReference type="Pfam" id="PF11749">
    <property type="entry name" value="DUF3305"/>
    <property type="match status" value="1"/>
</dbReference>
<gene>
    <name evidence="1" type="ORF">EJN92_14350</name>
</gene>
<evidence type="ECO:0000313" key="1">
    <source>
        <dbReference type="EMBL" id="AZP13075.1"/>
    </source>
</evidence>
<accession>A0A3Q9BRX0</accession>
<protein>
    <submittedName>
        <fullName evidence="1">DUF3305 domain-containing protein</fullName>
    </submittedName>
</protein>
<organism evidence="1 2">
    <name type="scientific">Undibacterium parvum</name>
    <dbReference type="NCBI Taxonomy" id="401471"/>
    <lineage>
        <taxon>Bacteria</taxon>
        <taxon>Pseudomonadati</taxon>
        <taxon>Pseudomonadota</taxon>
        <taxon>Betaproteobacteria</taxon>
        <taxon>Burkholderiales</taxon>
        <taxon>Oxalobacteraceae</taxon>
        <taxon>Undibacterium</taxon>
    </lineage>
</organism>
<keyword evidence="2" id="KW-1185">Reference proteome</keyword>
<evidence type="ECO:0000313" key="2">
    <source>
        <dbReference type="Proteomes" id="UP000275663"/>
    </source>
</evidence>
<dbReference type="RefSeq" id="WP_126128451.1">
    <property type="nucleotide sequence ID" value="NZ_CP034464.1"/>
</dbReference>
<dbReference type="EMBL" id="CP034464">
    <property type="protein sequence ID" value="AZP13075.1"/>
    <property type="molecule type" value="Genomic_DNA"/>
</dbReference>